<evidence type="ECO:0000313" key="1">
    <source>
        <dbReference type="EMBL" id="QIS22121.1"/>
    </source>
</evidence>
<proteinExistence type="predicted"/>
<name>A0A6G9Z9P6_9NOCA</name>
<accession>A0A6G9Z9P6</accession>
<protein>
    <submittedName>
        <fullName evidence="1">Uncharacterized protein</fullName>
    </submittedName>
</protein>
<sequence length="93" mass="10347">MVAEIPPEQKAAIHAVVRAIENRDTDIYVAVRLAVTSPLSDDGVEDILAILRHVGYQRGMPAGGVIARMYDAFGAAERGMVWEPPYVYRDDRY</sequence>
<organism evidence="1 2">
    <name type="scientific">Nocardia terpenica</name>
    <dbReference type="NCBI Taxonomy" id="455432"/>
    <lineage>
        <taxon>Bacteria</taxon>
        <taxon>Bacillati</taxon>
        <taxon>Actinomycetota</taxon>
        <taxon>Actinomycetes</taxon>
        <taxon>Mycobacteriales</taxon>
        <taxon>Nocardiaceae</taxon>
        <taxon>Nocardia</taxon>
    </lineage>
</organism>
<gene>
    <name evidence="1" type="ORF">F6W96_31020</name>
</gene>
<evidence type="ECO:0000313" key="2">
    <source>
        <dbReference type="Proteomes" id="UP000500953"/>
    </source>
</evidence>
<reference evidence="1 2" key="1">
    <citation type="journal article" date="2019" name="ACS Chem. Biol.">
        <title>Identification and Mobilization of a Cryptic Antibiotic Biosynthesis Gene Locus from a Human-Pathogenic Nocardia Isolate.</title>
        <authorList>
            <person name="Herisse M."/>
            <person name="Ishida K."/>
            <person name="Porter J.L."/>
            <person name="Howden B."/>
            <person name="Hertweck C."/>
            <person name="Stinear T.P."/>
            <person name="Pidot S.J."/>
        </authorList>
    </citation>
    <scope>NUCLEOTIDE SEQUENCE [LARGE SCALE GENOMIC DNA]</scope>
    <source>
        <strain evidence="1 2">AUSMDU00012715</strain>
    </source>
</reference>
<dbReference type="EMBL" id="CP046173">
    <property type="protein sequence ID" value="QIS22121.1"/>
    <property type="molecule type" value="Genomic_DNA"/>
</dbReference>
<dbReference type="Proteomes" id="UP000500953">
    <property type="component" value="Chromosome"/>
</dbReference>
<dbReference type="AlphaFoldDB" id="A0A6G9Z9P6"/>
<dbReference type="RefSeq" id="WP_167489539.1">
    <property type="nucleotide sequence ID" value="NZ_CP046173.1"/>
</dbReference>